<proteinExistence type="predicted"/>
<name>A0A1I6E202_9FIRM</name>
<dbReference type="STRING" id="39060.SAMN05660706_12363"/>
<dbReference type="EMBL" id="FOYM01000023">
    <property type="protein sequence ID" value="SFR11770.1"/>
    <property type="molecule type" value="Genomic_DNA"/>
</dbReference>
<evidence type="ECO:0000259" key="1">
    <source>
        <dbReference type="Pfam" id="PF16976"/>
    </source>
</evidence>
<feature type="domain" description="Flp pilus assembly protein RcpC/CpaB" evidence="1">
    <location>
        <begin position="114"/>
        <end position="205"/>
    </location>
</feature>
<sequence length="236" mass="25571">MNKHYLRLGTSLLIALSASFFIFRGAQGVNKVEYRHAVVVKEIIHQNEEISPASLLTKKAPVDSIPRGALNEFPTGKIAAYNIYPGQYLIPQMLADHKTVAEKPEHRIYPVPVSLSSAGKIMKGDMVDVYWFFGGENSAARSEQILTGVLINRVLNSAGNEIDKKTLEDNKIGEKATPAVVELLVTAEQANKLNLAVNTGLLSLAKYKPGSESVNVPVISQNSMGGLIGETKPSSD</sequence>
<dbReference type="AlphaFoldDB" id="A0A1I6E202"/>
<organism evidence="2 3">
    <name type="scientific">Desulfoscipio geothermicus DSM 3669</name>
    <dbReference type="NCBI Taxonomy" id="1121426"/>
    <lineage>
        <taxon>Bacteria</taxon>
        <taxon>Bacillati</taxon>
        <taxon>Bacillota</taxon>
        <taxon>Clostridia</taxon>
        <taxon>Eubacteriales</taxon>
        <taxon>Desulfallaceae</taxon>
        <taxon>Desulfoscipio</taxon>
    </lineage>
</organism>
<dbReference type="Proteomes" id="UP000199584">
    <property type="component" value="Unassembled WGS sequence"/>
</dbReference>
<keyword evidence="3" id="KW-1185">Reference proteome</keyword>
<gene>
    <name evidence="2" type="ORF">SAMN05660706_12363</name>
</gene>
<dbReference type="RefSeq" id="WP_092485316.1">
    <property type="nucleotide sequence ID" value="NZ_FOYM01000023.1"/>
</dbReference>
<dbReference type="Pfam" id="PF16976">
    <property type="entry name" value="RcpC"/>
    <property type="match status" value="1"/>
</dbReference>
<evidence type="ECO:0000313" key="3">
    <source>
        <dbReference type="Proteomes" id="UP000199584"/>
    </source>
</evidence>
<protein>
    <submittedName>
        <fullName evidence="2">Flp pilus assembly protein CpaB</fullName>
    </submittedName>
</protein>
<accession>A0A1I6E202</accession>
<dbReference type="CDD" id="cd11614">
    <property type="entry name" value="SAF_CpaB_FlgA_like"/>
    <property type="match status" value="1"/>
</dbReference>
<dbReference type="InterPro" id="IPR031571">
    <property type="entry name" value="RcpC_dom"/>
</dbReference>
<evidence type="ECO:0000313" key="2">
    <source>
        <dbReference type="EMBL" id="SFR11770.1"/>
    </source>
</evidence>
<reference evidence="3" key="1">
    <citation type="submission" date="2016-10" db="EMBL/GenBank/DDBJ databases">
        <authorList>
            <person name="Varghese N."/>
            <person name="Submissions S."/>
        </authorList>
    </citation>
    <scope>NUCLEOTIDE SEQUENCE [LARGE SCALE GENOMIC DNA]</scope>
    <source>
        <strain evidence="3">DSM 3669</strain>
    </source>
</reference>